<feature type="transmembrane region" description="Helical" evidence="14">
    <location>
        <begin position="422"/>
        <end position="444"/>
    </location>
</feature>
<dbReference type="InterPro" id="IPR011527">
    <property type="entry name" value="ABC1_TM_dom"/>
</dbReference>
<dbReference type="RefSeq" id="XP_038071457.1">
    <property type="nucleotide sequence ID" value="XM_038215529.1"/>
</dbReference>
<dbReference type="GeneID" id="119740268"/>
<evidence type="ECO:0000256" key="11">
    <source>
        <dbReference type="ARBA" id="ARBA00023136"/>
    </source>
</evidence>
<dbReference type="CDD" id="cd18598">
    <property type="entry name" value="ABC_6TM_MRP7_D1_like"/>
    <property type="match status" value="1"/>
</dbReference>
<feature type="transmembrane region" description="Helical" evidence="14">
    <location>
        <begin position="136"/>
        <end position="153"/>
    </location>
</feature>
<evidence type="ECO:0000259" key="16">
    <source>
        <dbReference type="PROSITE" id="PS50929"/>
    </source>
</evidence>
<dbReference type="Gene3D" id="1.20.1560.10">
    <property type="entry name" value="ABC transporter type 1, transmembrane domain"/>
    <property type="match status" value="2"/>
</dbReference>
<dbReference type="PANTHER" id="PTHR24223">
    <property type="entry name" value="ATP-BINDING CASSETTE SUB-FAMILY C"/>
    <property type="match status" value="1"/>
</dbReference>
<dbReference type="OrthoDB" id="6500128at2759"/>
<evidence type="ECO:0000256" key="4">
    <source>
        <dbReference type="ARBA" id="ARBA00022448"/>
    </source>
</evidence>
<dbReference type="OMA" id="CGPPNND"/>
<dbReference type="EC" id="7.6.2.2" evidence="3"/>
<feature type="transmembrane region" description="Helical" evidence="14">
    <location>
        <begin position="1164"/>
        <end position="1183"/>
    </location>
</feature>
<comment type="similarity">
    <text evidence="2">Belongs to the ABC transporter superfamily. ABCC family. Conjugate transporter (TC 3.A.1.208) subfamily.</text>
</comment>
<dbReference type="Gene3D" id="3.40.50.300">
    <property type="entry name" value="P-loop containing nucleotide triphosphate hydrolases"/>
    <property type="match status" value="2"/>
</dbReference>
<evidence type="ECO:0000256" key="5">
    <source>
        <dbReference type="ARBA" id="ARBA00022692"/>
    </source>
</evidence>
<evidence type="ECO:0000256" key="6">
    <source>
        <dbReference type="ARBA" id="ARBA00022737"/>
    </source>
</evidence>
<evidence type="ECO:0000259" key="15">
    <source>
        <dbReference type="PROSITE" id="PS50893"/>
    </source>
</evidence>
<keyword evidence="4" id="KW-0813">Transport</keyword>
<feature type="domain" description="ABC transmembrane type-1" evidence="16">
    <location>
        <begin position="1019"/>
        <end position="1333"/>
    </location>
</feature>
<evidence type="ECO:0000256" key="10">
    <source>
        <dbReference type="ARBA" id="ARBA00022989"/>
    </source>
</evidence>
<feature type="transmembrane region" description="Helical" evidence="14">
    <location>
        <begin position="383"/>
        <end position="410"/>
    </location>
</feature>
<evidence type="ECO:0000313" key="18">
    <source>
        <dbReference type="Proteomes" id="UP000887568"/>
    </source>
</evidence>
<feature type="transmembrane region" description="Helical" evidence="14">
    <location>
        <begin position="76"/>
        <end position="94"/>
    </location>
</feature>
<dbReference type="InterPro" id="IPR050173">
    <property type="entry name" value="ABC_transporter_C-like"/>
</dbReference>
<feature type="compositionally biased region" description="Basic and acidic residues" evidence="13">
    <location>
        <begin position="977"/>
        <end position="989"/>
    </location>
</feature>
<dbReference type="InterPro" id="IPR003439">
    <property type="entry name" value="ABC_transporter-like_ATP-bd"/>
</dbReference>
<feature type="region of interest" description="Disordered" evidence="13">
    <location>
        <begin position="707"/>
        <end position="748"/>
    </location>
</feature>
<evidence type="ECO:0000256" key="13">
    <source>
        <dbReference type="SAM" id="MobiDB-lite"/>
    </source>
</evidence>
<keyword evidence="9" id="KW-1278">Translocase</keyword>
<evidence type="ECO:0000256" key="7">
    <source>
        <dbReference type="ARBA" id="ARBA00022741"/>
    </source>
</evidence>
<dbReference type="CDD" id="cd03244">
    <property type="entry name" value="ABCC_MRP_domain2"/>
    <property type="match status" value="1"/>
</dbReference>
<dbReference type="InterPro" id="IPR036640">
    <property type="entry name" value="ABC1_TM_sf"/>
</dbReference>
<feature type="compositionally biased region" description="Acidic residues" evidence="13">
    <location>
        <begin position="736"/>
        <end position="746"/>
    </location>
</feature>
<evidence type="ECO:0000256" key="1">
    <source>
        <dbReference type="ARBA" id="ARBA00004141"/>
    </source>
</evidence>
<feature type="transmembrane region" description="Helical" evidence="14">
    <location>
        <begin position="173"/>
        <end position="193"/>
    </location>
</feature>
<feature type="compositionally biased region" description="Basic and acidic residues" evidence="13">
    <location>
        <begin position="709"/>
        <end position="725"/>
    </location>
</feature>
<dbReference type="PROSITE" id="PS50929">
    <property type="entry name" value="ABC_TM1F"/>
    <property type="match status" value="2"/>
</dbReference>
<evidence type="ECO:0000256" key="14">
    <source>
        <dbReference type="SAM" id="Phobius"/>
    </source>
</evidence>
<dbReference type="CDD" id="cd03250">
    <property type="entry name" value="ABCC_MRP_domain1"/>
    <property type="match status" value="1"/>
</dbReference>
<proteinExistence type="inferred from homology"/>
<dbReference type="PANTHER" id="PTHR24223:SF330">
    <property type="entry name" value="ATP-BINDING CASSETTE SUB-FAMILY C MEMBER 10"/>
    <property type="match status" value="1"/>
</dbReference>
<feature type="domain" description="ABC transmembrane type-1" evidence="16">
    <location>
        <begin position="391"/>
        <end position="664"/>
    </location>
</feature>
<dbReference type="GO" id="GO:0005524">
    <property type="term" value="F:ATP binding"/>
    <property type="evidence" value="ECO:0007669"/>
    <property type="project" value="UniProtKB-KW"/>
</dbReference>
<feature type="transmembrane region" description="Helical" evidence="14">
    <location>
        <begin position="520"/>
        <end position="540"/>
    </location>
</feature>
<evidence type="ECO:0000256" key="2">
    <source>
        <dbReference type="ARBA" id="ARBA00009726"/>
    </source>
</evidence>
<keyword evidence="5 14" id="KW-0812">Transmembrane</keyword>
<comment type="subcellular location">
    <subcellularLocation>
        <location evidence="1">Membrane</location>
        <topology evidence="1">Multi-pass membrane protein</topology>
    </subcellularLocation>
</comment>
<dbReference type="GO" id="GO:0008559">
    <property type="term" value="F:ABC-type xenobiotic transporter activity"/>
    <property type="evidence" value="ECO:0007669"/>
    <property type="project" value="UniProtKB-EC"/>
</dbReference>
<dbReference type="InterPro" id="IPR003593">
    <property type="entry name" value="AAA+_ATPase"/>
</dbReference>
<dbReference type="Pfam" id="PF00005">
    <property type="entry name" value="ABC_tran"/>
    <property type="match status" value="2"/>
</dbReference>
<dbReference type="PROSITE" id="PS50893">
    <property type="entry name" value="ABC_TRANSPORTER_2"/>
    <property type="match status" value="2"/>
</dbReference>
<dbReference type="FunFam" id="3.40.50.300:FF:000163">
    <property type="entry name" value="Multidrug resistance-associated protein member 4"/>
    <property type="match status" value="1"/>
</dbReference>
<protein>
    <recommendedName>
        <fullName evidence="3">ABC-type xenobiotic transporter</fullName>
        <ecNumber evidence="3">7.6.2.2</ecNumber>
    </recommendedName>
</protein>
<feature type="transmembrane region" description="Helical" evidence="14">
    <location>
        <begin position="1006"/>
        <end position="1026"/>
    </location>
</feature>
<feature type="transmembrane region" description="Helical" evidence="14">
    <location>
        <begin position="608"/>
        <end position="629"/>
    </location>
</feature>
<dbReference type="SUPFAM" id="SSF52540">
    <property type="entry name" value="P-loop containing nucleoside triphosphate hydrolases"/>
    <property type="match status" value="2"/>
</dbReference>
<feature type="transmembrane region" description="Helical" evidence="14">
    <location>
        <begin position="1189"/>
        <end position="1208"/>
    </location>
</feature>
<dbReference type="SUPFAM" id="SSF90123">
    <property type="entry name" value="ABC transporter transmembrane region"/>
    <property type="match status" value="2"/>
</dbReference>
<sequence length="1612" mass="179799">MPTMTTREGVLQDFCGPPNNDSLIWPDKAYGYCKELLVFDVTSYALLAVASGLYIGQIQYTEHENLKRSLAVRGRLSVSVVTSFLPVLGVILSLTHAKKRLAPVQYLTDSCTFFAWVVHSLYLVKLRRTGTKHVRGHLPVLLMWPLTLLSSVVKVARVFRNLAHKDRVELDEIARIVAFVEFGLQLLYLVSLLPSRRHARKNYERNRGRPIFPSINDDATDETSPLVGRHRRSYTLDEYGLISDLGIAEEQGSFLSKLFLWWIQPLMKRGAQGELRNPEDVFRLPKSLQTHHVENAFGRIFFRGNLAQGVTDYSGAYDASRGEDPHMPAGSLFTDEPLHSFMGTSYSSQYDDEVPSYEVRNPKSKSARPTLLRALLRAFGVRFFSLGIVKFICDMLTFAGPLLLNALVTFMETEKEPVVNGWLYALGLFLSSLIGAFLSIHYNYQIFKILIRMRAALVTTTYRKALVVSSTAVSQFTTGEIVNFMSVDSERIINVCRSFHELWSLPVKIAVSLFFLHQQLGLAFLTGVAFTLLLIAMTKWLTVKIQKYFEDLMKHKDGRIKVMSEILYGIRVIKFYAWEKHFMRRIKELRDLELGSLKGVKYLDAMCVYFWATTPILISVLSFATYSLLGNQLTAAKIFTSLALFNMLIGPLNSFPWVLNAVIQAWVSLKRVKGYLELQELDPSSYYNPEGTMDPNSYLEIKHGGFQWDHPRKTESTPEKDDSKTKASKPSGNDAEGMEQEEEEDGAGTLKLSNLNLRVGRGQLVGVIGCVGSGKSSLLSAITAEMTKTGGSIGMTDLIGGFGLSPQEAWVQHATLRDNVLFGMEYIAKRYRAVMEACALLEDIRILPAGDQTEIGENGVTLSGGQKARVALARAVYQDKDLYLLDDPMAAVDVHVGAHIFSQCIMGLLRNKTRILCTHHTKFLQEADLVVVMEGGEITNVGHPSLILKNKDLLTTLQYDDPEDSNKDGTQNPEEWEEKKNEEEDGKLVEEEEQDVGVVKLKVYKAYWNAVGCVLASSVLIAMFLMQASRNMTDWWLSYWVSHTHSSVPINASSSPGVLLQGGIIRERNSVMELPWTRTNLTSGDNLVFYLGIYGGIVGANSIFTLFRAFLFAYGGLCATRVVHKKLLASIFKAPVSFFDTTPIGRIINRFSSDVYTIDNDLPFVFNIFLASLFSTVGAFALVCYGLPWFAIVLLPMFILYIYIQNYYRKTSRELRRIESVTMSPVYAHFSETLAGLPTIRALRATERFRLENASKLETNQRVRFCSFAVTCWLSVCLQMLGVGIITAVAVISVLEHRFQTVSPGLVGLAISYTLSISSLLQSMITTFTDTEKNMVSMERAQQYITGLPTEQQHGMYKAPPSWPQHGQVSFKNISFAYRPNLPNALDGVTFDIQPSEKLGIVGRTGSGKSSLLLVLFRMVEIQGGQVTVDGVDSAHLSLEELRSKLAIIPQDPFLFIGSIKENLDPTGQFSDADLWSVLEKCHLKSAVQSLGGLEAQAGEKGRKFSVGQRQLVCLARAMLTGAKVLCIDEATASVDMATDRLLQQTIRQEFASSTVLTIAHRLDTIMDSDRVLVMSAGRVAELASPGELLEDPTSVFYGLVNSGSNSADRFV</sequence>
<evidence type="ECO:0000313" key="17">
    <source>
        <dbReference type="EnsemblMetazoa" id="XP_038071457.1"/>
    </source>
</evidence>
<keyword evidence="10 14" id="KW-1133">Transmembrane helix</keyword>
<dbReference type="PROSITE" id="PS00211">
    <property type="entry name" value="ABC_TRANSPORTER_1"/>
    <property type="match status" value="2"/>
</dbReference>
<dbReference type="Proteomes" id="UP000887568">
    <property type="component" value="Unplaced"/>
</dbReference>
<dbReference type="FunFam" id="1.20.1560.10:FF:000037">
    <property type="entry name" value="ATP-binding cassette subfamily C member 10"/>
    <property type="match status" value="1"/>
</dbReference>
<dbReference type="GO" id="GO:0016020">
    <property type="term" value="C:membrane"/>
    <property type="evidence" value="ECO:0007669"/>
    <property type="project" value="UniProtKB-SubCell"/>
</dbReference>
<reference evidence="17" key="1">
    <citation type="submission" date="2022-11" db="UniProtKB">
        <authorList>
            <consortium name="EnsemblMetazoa"/>
        </authorList>
    </citation>
    <scope>IDENTIFICATION</scope>
</reference>
<accession>A0A914B7Q1</accession>
<dbReference type="FunFam" id="3.40.50.300:FF:000997">
    <property type="entry name" value="Multidrug resistance-associated protein 1"/>
    <property type="match status" value="1"/>
</dbReference>
<feature type="transmembrane region" description="Helical" evidence="14">
    <location>
        <begin position="106"/>
        <end position="124"/>
    </location>
</feature>
<dbReference type="GO" id="GO:0016887">
    <property type="term" value="F:ATP hydrolysis activity"/>
    <property type="evidence" value="ECO:0007669"/>
    <property type="project" value="InterPro"/>
</dbReference>
<comment type="catalytic activity">
    <reaction evidence="12">
        <text>ATP + H2O + xenobioticSide 1 = ADP + phosphate + xenobioticSide 2.</text>
        <dbReference type="EC" id="7.6.2.2"/>
    </reaction>
</comment>
<dbReference type="InterPro" id="IPR017871">
    <property type="entry name" value="ABC_transporter-like_CS"/>
</dbReference>
<dbReference type="CDD" id="cd18605">
    <property type="entry name" value="ABC_6TM_MRP7_D2_like"/>
    <property type="match status" value="1"/>
</dbReference>
<evidence type="ECO:0000256" key="8">
    <source>
        <dbReference type="ARBA" id="ARBA00022840"/>
    </source>
</evidence>
<dbReference type="InterPro" id="IPR027417">
    <property type="entry name" value="P-loop_NTPase"/>
</dbReference>
<keyword evidence="8" id="KW-0067">ATP-binding</keyword>
<keyword evidence="6" id="KW-0677">Repeat</keyword>
<dbReference type="SMART" id="SM00382">
    <property type="entry name" value="AAA"/>
    <property type="match status" value="2"/>
</dbReference>
<feature type="domain" description="ABC transporter" evidence="15">
    <location>
        <begin position="733"/>
        <end position="960"/>
    </location>
</feature>
<keyword evidence="7" id="KW-0547">Nucleotide-binding</keyword>
<feature type="transmembrane region" description="Helical" evidence="14">
    <location>
        <begin position="641"/>
        <end position="663"/>
    </location>
</feature>
<dbReference type="FunFam" id="1.20.1560.10:FF:000113">
    <property type="entry name" value="ABC transporter, putative"/>
    <property type="match status" value="1"/>
</dbReference>
<feature type="region of interest" description="Disordered" evidence="13">
    <location>
        <begin position="959"/>
        <end position="991"/>
    </location>
</feature>
<evidence type="ECO:0000256" key="12">
    <source>
        <dbReference type="ARBA" id="ARBA00034018"/>
    </source>
</evidence>
<evidence type="ECO:0000256" key="9">
    <source>
        <dbReference type="ARBA" id="ARBA00022967"/>
    </source>
</evidence>
<evidence type="ECO:0000256" key="3">
    <source>
        <dbReference type="ARBA" id="ARBA00012191"/>
    </source>
</evidence>
<dbReference type="Pfam" id="PF00664">
    <property type="entry name" value="ABC_membrane"/>
    <property type="match status" value="2"/>
</dbReference>
<feature type="transmembrane region" description="Helical" evidence="14">
    <location>
        <begin position="1265"/>
        <end position="1294"/>
    </location>
</feature>
<name>A0A914B7Q1_PATMI</name>
<keyword evidence="11 14" id="KW-0472">Membrane</keyword>
<feature type="transmembrane region" description="Helical" evidence="14">
    <location>
        <begin position="1087"/>
        <end position="1111"/>
    </location>
</feature>
<dbReference type="EnsemblMetazoa" id="XM_038215529.1">
    <property type="protein sequence ID" value="XP_038071457.1"/>
    <property type="gene ID" value="LOC119740268"/>
</dbReference>
<organism evidence="17 18">
    <name type="scientific">Patiria miniata</name>
    <name type="common">Bat star</name>
    <name type="synonym">Asterina miniata</name>
    <dbReference type="NCBI Taxonomy" id="46514"/>
    <lineage>
        <taxon>Eukaryota</taxon>
        <taxon>Metazoa</taxon>
        <taxon>Echinodermata</taxon>
        <taxon>Eleutherozoa</taxon>
        <taxon>Asterozoa</taxon>
        <taxon>Asteroidea</taxon>
        <taxon>Valvatacea</taxon>
        <taxon>Valvatida</taxon>
        <taxon>Asterinidae</taxon>
        <taxon>Patiria</taxon>
    </lineage>
</organism>
<feature type="domain" description="ABC transporter" evidence="15">
    <location>
        <begin position="1369"/>
        <end position="1602"/>
    </location>
</feature>
<feature type="transmembrane region" description="Helical" evidence="14">
    <location>
        <begin position="36"/>
        <end position="55"/>
    </location>
</feature>
<keyword evidence="18" id="KW-1185">Reference proteome</keyword>